<accession>A0ABP3XUC2</accession>
<sequence length="84" mass="9986">MFFVYILYSLSTSKFYTGQTEDLKKRLQRHNNGLVNSTKNGAPWNIIWKVVKENRIEAVKLERRIKKRGAKRFLHDLGIEIHQI</sequence>
<evidence type="ECO:0000313" key="4">
    <source>
        <dbReference type="Proteomes" id="UP001500507"/>
    </source>
</evidence>
<protein>
    <recommendedName>
        <fullName evidence="2">GIY-YIG domain-containing protein</fullName>
    </recommendedName>
</protein>
<dbReference type="RefSeq" id="WP_343767367.1">
    <property type="nucleotide sequence ID" value="NZ_BAAAFG010000016.1"/>
</dbReference>
<dbReference type="SUPFAM" id="SSF82771">
    <property type="entry name" value="GIY-YIG endonuclease"/>
    <property type="match status" value="1"/>
</dbReference>
<dbReference type="Pfam" id="PF01541">
    <property type="entry name" value="GIY-YIG"/>
    <property type="match status" value="1"/>
</dbReference>
<dbReference type="CDD" id="cd10449">
    <property type="entry name" value="GIY-YIG_SLX1_like"/>
    <property type="match status" value="1"/>
</dbReference>
<keyword evidence="4" id="KW-1185">Reference proteome</keyword>
<dbReference type="InterPro" id="IPR035901">
    <property type="entry name" value="GIY-YIG_endonuc_sf"/>
</dbReference>
<dbReference type="PANTHER" id="PTHR34477:SF5">
    <property type="entry name" value="BSL5627 PROTEIN"/>
    <property type="match status" value="1"/>
</dbReference>
<dbReference type="InterPro" id="IPR000305">
    <property type="entry name" value="GIY-YIG_endonuc"/>
</dbReference>
<dbReference type="Gene3D" id="3.40.1440.10">
    <property type="entry name" value="GIY-YIG endonuclease"/>
    <property type="match status" value="1"/>
</dbReference>
<dbReference type="Proteomes" id="UP001500507">
    <property type="component" value="Unassembled WGS sequence"/>
</dbReference>
<evidence type="ECO:0000259" key="2">
    <source>
        <dbReference type="PROSITE" id="PS50164"/>
    </source>
</evidence>
<evidence type="ECO:0000256" key="1">
    <source>
        <dbReference type="ARBA" id="ARBA00007435"/>
    </source>
</evidence>
<dbReference type="PANTHER" id="PTHR34477">
    <property type="entry name" value="UPF0213 PROTEIN YHBQ"/>
    <property type="match status" value="1"/>
</dbReference>
<dbReference type="PROSITE" id="PS50164">
    <property type="entry name" value="GIY_YIG"/>
    <property type="match status" value="1"/>
</dbReference>
<dbReference type="EMBL" id="BAAAFG010000016">
    <property type="protein sequence ID" value="GAA0872989.1"/>
    <property type="molecule type" value="Genomic_DNA"/>
</dbReference>
<dbReference type="InterPro" id="IPR050190">
    <property type="entry name" value="UPF0213_domain"/>
</dbReference>
<comment type="similarity">
    <text evidence="1">Belongs to the UPF0213 family.</text>
</comment>
<proteinExistence type="inferred from homology"/>
<gene>
    <name evidence="3" type="ORF">GCM10009117_21360</name>
</gene>
<evidence type="ECO:0000313" key="3">
    <source>
        <dbReference type="EMBL" id="GAA0872989.1"/>
    </source>
</evidence>
<organism evidence="3 4">
    <name type="scientific">Gangjinia marincola</name>
    <dbReference type="NCBI Taxonomy" id="578463"/>
    <lineage>
        <taxon>Bacteria</taxon>
        <taxon>Pseudomonadati</taxon>
        <taxon>Bacteroidota</taxon>
        <taxon>Flavobacteriia</taxon>
        <taxon>Flavobacteriales</taxon>
        <taxon>Flavobacteriaceae</taxon>
        <taxon>Gangjinia</taxon>
    </lineage>
</organism>
<comment type="caution">
    <text evidence="3">The sequence shown here is derived from an EMBL/GenBank/DDBJ whole genome shotgun (WGS) entry which is preliminary data.</text>
</comment>
<feature type="domain" description="GIY-YIG" evidence="2">
    <location>
        <begin position="1"/>
        <end position="77"/>
    </location>
</feature>
<name>A0ABP3XUC2_9FLAO</name>
<reference evidence="4" key="1">
    <citation type="journal article" date="2019" name="Int. J. Syst. Evol. Microbiol.">
        <title>The Global Catalogue of Microorganisms (GCM) 10K type strain sequencing project: providing services to taxonomists for standard genome sequencing and annotation.</title>
        <authorList>
            <consortium name="The Broad Institute Genomics Platform"/>
            <consortium name="The Broad Institute Genome Sequencing Center for Infectious Disease"/>
            <person name="Wu L."/>
            <person name="Ma J."/>
        </authorList>
    </citation>
    <scope>NUCLEOTIDE SEQUENCE [LARGE SCALE GENOMIC DNA]</scope>
    <source>
        <strain evidence="4">JCM 16082</strain>
    </source>
</reference>